<feature type="domain" description="Heterokaryon incompatibility" evidence="1">
    <location>
        <begin position="235"/>
        <end position="377"/>
    </location>
</feature>
<dbReference type="PANTHER" id="PTHR33112:SF16">
    <property type="entry name" value="HETEROKARYON INCOMPATIBILITY DOMAIN-CONTAINING PROTEIN"/>
    <property type="match status" value="1"/>
</dbReference>
<evidence type="ECO:0000259" key="1">
    <source>
        <dbReference type="Pfam" id="PF06985"/>
    </source>
</evidence>
<dbReference type="EMBL" id="WUBL01000002">
    <property type="protein sequence ID" value="KAF2973272.1"/>
    <property type="molecule type" value="Genomic_DNA"/>
</dbReference>
<dbReference type="Pfam" id="PF06985">
    <property type="entry name" value="HET"/>
    <property type="match status" value="1"/>
</dbReference>
<dbReference type="InterPro" id="IPR010730">
    <property type="entry name" value="HET"/>
</dbReference>
<keyword evidence="3" id="KW-1185">Reference proteome</keyword>
<dbReference type="AlphaFoldDB" id="A0A7C8MTF1"/>
<organism evidence="2 3">
    <name type="scientific">Xylaria multiplex</name>
    <dbReference type="NCBI Taxonomy" id="323545"/>
    <lineage>
        <taxon>Eukaryota</taxon>
        <taxon>Fungi</taxon>
        <taxon>Dikarya</taxon>
        <taxon>Ascomycota</taxon>
        <taxon>Pezizomycotina</taxon>
        <taxon>Sordariomycetes</taxon>
        <taxon>Xylariomycetidae</taxon>
        <taxon>Xylariales</taxon>
        <taxon>Xylariaceae</taxon>
        <taxon>Xylaria</taxon>
    </lineage>
</organism>
<evidence type="ECO:0000313" key="3">
    <source>
        <dbReference type="Proteomes" id="UP000481858"/>
    </source>
</evidence>
<dbReference type="OrthoDB" id="2958217at2759"/>
<dbReference type="PANTHER" id="PTHR33112">
    <property type="entry name" value="DOMAIN PROTEIN, PUTATIVE-RELATED"/>
    <property type="match status" value="1"/>
</dbReference>
<sequence>MVSLGGLGDIVALNRVAGRLPRELEEVLATLPIDALVLKDELFGYLGVKKLCKPHPEGSAICHFCNWAFERINEEAHPFLRRYVDGNKPTFLLELDTYPNFPNLETRANDGCHFFKFNGVTAFVWLQFIRRSDSLVGLSVSATAALQESLTTYRREFHIESNDDAAVSTLRLIPQRCEHTLCPENISFMKDSLKSCTNMGLGIRFTPKRLIDLGPHQNSVPALVSLDKEGGVSLEQHAQEIPAALIPAVISDTFQICRILEIRYVWVDALCIVQGADGDWEEQSAQMGRIFGNSHLTICAVASGSCLEGFLGTRQQPVLKLGFASPKQGQEAPLLYSLRPGPFEHGNPYYFSLDCHGPFIQDVVQSNWTQRGWVYQEKYLSPRKLYFGKSQIHFQDKSKVISENGEMVEIDELDGREHREWPKYVAEEDLARHEHIRDYWYEIVEQASLLSWTVKEDVLPSISGLVGRFQNVIGSDYMAGLWGDDLHCAARKPESLLELLSKLENTPTQVAPSWSWAGRCPGRCAFMISPRLNTCCRVRAHLRSEYTQLDFDIQLEGVNPFGRLRRASLYLSGRILGCKTEWVGKGERYCISKGPGDALTVVTTDWESGVEDTGELSMLLISSCCADPIRNTQTEEAVDDKVRRSFRPGYKPTFYGSAESSCTECDNPTALRDAWGLLIHPVGRPGAYYRVGAFMSRADYGGLDLFRGAEEQRIELV</sequence>
<evidence type="ECO:0000313" key="2">
    <source>
        <dbReference type="EMBL" id="KAF2973272.1"/>
    </source>
</evidence>
<accession>A0A7C8MTF1</accession>
<comment type="caution">
    <text evidence="2">The sequence shown here is derived from an EMBL/GenBank/DDBJ whole genome shotgun (WGS) entry which is preliminary data.</text>
</comment>
<protein>
    <recommendedName>
        <fullName evidence="1">Heterokaryon incompatibility domain-containing protein</fullName>
    </recommendedName>
</protein>
<gene>
    <name evidence="2" type="ORF">GQX73_g425</name>
</gene>
<dbReference type="InParanoid" id="A0A7C8MTF1"/>
<name>A0A7C8MTF1_9PEZI</name>
<reference evidence="2 3" key="1">
    <citation type="submission" date="2019-12" db="EMBL/GenBank/DDBJ databases">
        <title>Draft genome sequence of the ascomycete Xylaria multiplex DSM 110363.</title>
        <authorList>
            <person name="Buettner E."/>
            <person name="Kellner H."/>
        </authorList>
    </citation>
    <scope>NUCLEOTIDE SEQUENCE [LARGE SCALE GENOMIC DNA]</scope>
    <source>
        <strain evidence="2 3">DSM 110363</strain>
    </source>
</reference>
<proteinExistence type="predicted"/>
<dbReference type="Proteomes" id="UP000481858">
    <property type="component" value="Unassembled WGS sequence"/>
</dbReference>